<keyword evidence="3" id="KW-1185">Reference proteome</keyword>
<name>A0A1S2LFH7_9BACI</name>
<comment type="caution">
    <text evidence="2">The sequence shown here is derived from an EMBL/GenBank/DDBJ whole genome shotgun (WGS) entry which is preliminary data.</text>
</comment>
<accession>A0A1S2LFH7</accession>
<proteinExistence type="predicted"/>
<dbReference type="Pfam" id="PF10819">
    <property type="entry name" value="DUF2564"/>
    <property type="match status" value="1"/>
</dbReference>
<dbReference type="InterPro" id="IPR020314">
    <property type="entry name" value="Uncharacterised_YpzA"/>
</dbReference>
<gene>
    <name evidence="2" type="ORF">BKP37_16310</name>
</gene>
<dbReference type="EMBL" id="MLQR01000043">
    <property type="protein sequence ID" value="OIJ11282.1"/>
    <property type="molecule type" value="Genomic_DNA"/>
</dbReference>
<evidence type="ECO:0000313" key="2">
    <source>
        <dbReference type="EMBL" id="OIJ11282.1"/>
    </source>
</evidence>
<dbReference type="AlphaFoldDB" id="A0A1S2LFH7"/>
<evidence type="ECO:0008006" key="4">
    <source>
        <dbReference type="Google" id="ProtNLM"/>
    </source>
</evidence>
<organism evidence="2 3">
    <name type="scientific">Anaerobacillus alkalilacustris</name>
    <dbReference type="NCBI Taxonomy" id="393763"/>
    <lineage>
        <taxon>Bacteria</taxon>
        <taxon>Bacillati</taxon>
        <taxon>Bacillota</taxon>
        <taxon>Bacilli</taxon>
        <taxon>Bacillales</taxon>
        <taxon>Bacillaceae</taxon>
        <taxon>Anaerobacillus</taxon>
    </lineage>
</organism>
<evidence type="ECO:0000256" key="1">
    <source>
        <dbReference type="SAM" id="Coils"/>
    </source>
</evidence>
<keyword evidence="1" id="KW-0175">Coiled coil</keyword>
<dbReference type="Proteomes" id="UP000179524">
    <property type="component" value="Unassembled WGS sequence"/>
</dbReference>
<protein>
    <recommendedName>
        <fullName evidence="4">DUF2564 domain-containing protein</fullName>
    </recommendedName>
</protein>
<evidence type="ECO:0000313" key="3">
    <source>
        <dbReference type="Proteomes" id="UP000179524"/>
    </source>
</evidence>
<reference evidence="2 3" key="1">
    <citation type="submission" date="2016-10" db="EMBL/GenBank/DDBJ databases">
        <title>Draft genome sequences of four alkaliphilic bacteria belonging to the Anaerobacillus genus.</title>
        <authorList>
            <person name="Bassil N.M."/>
            <person name="Lloyd J.R."/>
        </authorList>
    </citation>
    <scope>NUCLEOTIDE SEQUENCE [LARGE SCALE GENOMIC DNA]</scope>
    <source>
        <strain evidence="2 3">DSM 18345</strain>
    </source>
</reference>
<feature type="coiled-coil region" evidence="1">
    <location>
        <begin position="30"/>
        <end position="57"/>
    </location>
</feature>
<sequence length="86" mass="9792">MVYMSEPFNDIRQVEMAIKAAQRMVGQATMSMDEDQLKAATNALSQAKKQYKNAFAHATGVDDEFFEFSSELIERLDHQLTEAKDE</sequence>